<dbReference type="OrthoDB" id="6710413at2"/>
<dbReference type="AlphaFoldDB" id="A0A217EDN0"/>
<dbReference type="EMBL" id="FZLN01000001">
    <property type="protein sequence ID" value="SNQ28613.1"/>
    <property type="molecule type" value="Genomic_DNA"/>
</dbReference>
<dbReference type="Pfam" id="PF04077">
    <property type="entry name" value="DsrH"/>
    <property type="match status" value="1"/>
</dbReference>
<reference evidence="2" key="1">
    <citation type="submission" date="2017-06" db="EMBL/GenBank/DDBJ databases">
        <authorList>
            <person name="Varghese N."/>
            <person name="Submissions S."/>
        </authorList>
    </citation>
    <scope>NUCLEOTIDE SEQUENCE [LARGE SCALE GENOMIC DNA]</scope>
    <source>
        <strain evidence="2">ANC 5114</strain>
    </source>
</reference>
<gene>
    <name evidence="1" type="ORF">SAMN05444584_0537</name>
</gene>
<dbReference type="RefSeq" id="WP_088822651.1">
    <property type="nucleotide sequence ID" value="NZ_FZLN01000001.1"/>
</dbReference>
<evidence type="ECO:0000313" key="1">
    <source>
        <dbReference type="EMBL" id="SNQ28613.1"/>
    </source>
</evidence>
<dbReference type="Gene3D" id="3.40.1260.10">
    <property type="entry name" value="DsrEFH-like"/>
    <property type="match status" value="1"/>
</dbReference>
<dbReference type="InterPro" id="IPR027396">
    <property type="entry name" value="DsrEFH-like"/>
</dbReference>
<dbReference type="InterPro" id="IPR007215">
    <property type="entry name" value="Sulphur_relay_TusB/DsrH"/>
</dbReference>
<organism evidence="1 2">
    <name type="scientific">Acinetobacter apis</name>
    <dbReference type="NCBI Taxonomy" id="1229165"/>
    <lineage>
        <taxon>Bacteria</taxon>
        <taxon>Pseudomonadati</taxon>
        <taxon>Pseudomonadota</taxon>
        <taxon>Gammaproteobacteria</taxon>
        <taxon>Moraxellales</taxon>
        <taxon>Moraxellaceae</taxon>
        <taxon>Acinetobacter</taxon>
    </lineage>
</organism>
<proteinExistence type="predicted"/>
<accession>A0A217EDN0</accession>
<sequence length="92" mass="10446">MSYSIYLIQSTYHQTPAHLDQLAQLAQINDVIILMADAVLWANDPRLQTFKQVYVLNSEALLLSVHPANVQVIDYPQLADLILQTTTCIRLH</sequence>
<evidence type="ECO:0000313" key="2">
    <source>
        <dbReference type="Proteomes" id="UP000243463"/>
    </source>
</evidence>
<dbReference type="SUPFAM" id="SSF75169">
    <property type="entry name" value="DsrEFH-like"/>
    <property type="match status" value="1"/>
</dbReference>
<name>A0A217EDN0_9GAMM</name>
<evidence type="ECO:0008006" key="3">
    <source>
        <dbReference type="Google" id="ProtNLM"/>
    </source>
</evidence>
<keyword evidence="2" id="KW-1185">Reference proteome</keyword>
<dbReference type="Proteomes" id="UP000243463">
    <property type="component" value="Unassembled WGS sequence"/>
</dbReference>
<protein>
    <recommendedName>
        <fullName evidence="3">tRNA 2-thiouridine synthesizing protein B</fullName>
    </recommendedName>
</protein>